<feature type="region of interest" description="Disordered" evidence="1">
    <location>
        <begin position="1"/>
        <end position="21"/>
    </location>
</feature>
<comment type="caution">
    <text evidence="2">The sequence shown here is derived from an EMBL/GenBank/DDBJ whole genome shotgun (WGS) entry which is preliminary data.</text>
</comment>
<evidence type="ECO:0000313" key="3">
    <source>
        <dbReference type="Proteomes" id="UP001620645"/>
    </source>
</evidence>
<feature type="compositionally biased region" description="Polar residues" evidence="1">
    <location>
        <begin position="1"/>
        <end position="11"/>
    </location>
</feature>
<evidence type="ECO:0000256" key="1">
    <source>
        <dbReference type="SAM" id="MobiDB-lite"/>
    </source>
</evidence>
<protein>
    <submittedName>
        <fullName evidence="2">Uncharacterized protein</fullName>
    </submittedName>
</protein>
<proteinExistence type="predicted"/>
<reference evidence="2 3" key="1">
    <citation type="submission" date="2024-10" db="EMBL/GenBank/DDBJ databases">
        <authorList>
            <person name="Kim D."/>
        </authorList>
    </citation>
    <scope>NUCLEOTIDE SEQUENCE [LARGE SCALE GENOMIC DNA]</scope>
    <source>
        <strain evidence="2">Taebaek</strain>
    </source>
</reference>
<evidence type="ECO:0000313" key="2">
    <source>
        <dbReference type="EMBL" id="KAL3075942.1"/>
    </source>
</evidence>
<gene>
    <name evidence="2" type="ORF">niasHS_012859</name>
</gene>
<keyword evidence="3" id="KW-1185">Reference proteome</keyword>
<dbReference type="AlphaFoldDB" id="A0ABD2IA15"/>
<dbReference type="Proteomes" id="UP001620645">
    <property type="component" value="Unassembled WGS sequence"/>
</dbReference>
<name>A0ABD2IA15_HETSC</name>
<dbReference type="EMBL" id="JBICCN010000347">
    <property type="protein sequence ID" value="KAL3075942.1"/>
    <property type="molecule type" value="Genomic_DNA"/>
</dbReference>
<feature type="compositionally biased region" description="Basic and acidic residues" evidence="1">
    <location>
        <begin position="12"/>
        <end position="21"/>
    </location>
</feature>
<accession>A0ABD2IA15</accession>
<sequence length="117" mass="13421">MSAESSSSITNSDRHSVWTEKKSPCVPQHLETGFNVDKICKTSKFRETADFSSSGQHKRWGKYKEQIEEFGKQDVALPFQLLKEVYIRMDPKIYDLNENNCQTCFGNAHDVYALVPV</sequence>
<organism evidence="2 3">
    <name type="scientific">Heterodera schachtii</name>
    <name type="common">Sugarbeet cyst nematode worm</name>
    <name type="synonym">Tylenchus schachtii</name>
    <dbReference type="NCBI Taxonomy" id="97005"/>
    <lineage>
        <taxon>Eukaryota</taxon>
        <taxon>Metazoa</taxon>
        <taxon>Ecdysozoa</taxon>
        <taxon>Nematoda</taxon>
        <taxon>Chromadorea</taxon>
        <taxon>Rhabditida</taxon>
        <taxon>Tylenchina</taxon>
        <taxon>Tylenchomorpha</taxon>
        <taxon>Tylenchoidea</taxon>
        <taxon>Heteroderidae</taxon>
        <taxon>Heteroderinae</taxon>
        <taxon>Heterodera</taxon>
    </lineage>
</organism>